<reference evidence="12" key="1">
    <citation type="submission" date="2021-02" db="EMBL/GenBank/DDBJ databases">
        <authorList>
            <person name="Dougan E. K."/>
            <person name="Rhodes N."/>
            <person name="Thang M."/>
            <person name="Chan C."/>
        </authorList>
    </citation>
    <scope>NUCLEOTIDE SEQUENCE</scope>
</reference>
<evidence type="ECO:0000256" key="9">
    <source>
        <dbReference type="PROSITE-ProRule" id="PRU00117"/>
    </source>
</evidence>
<dbReference type="PROSITE" id="PS50084">
    <property type="entry name" value="KH_TYPE_1"/>
    <property type="match status" value="1"/>
</dbReference>
<evidence type="ECO:0000313" key="14">
    <source>
        <dbReference type="Proteomes" id="UP000654075"/>
    </source>
</evidence>
<keyword evidence="3" id="KW-0507">mRNA processing</keyword>
<gene>
    <name evidence="12" type="ORF">PGLA1383_LOCUS57098</name>
    <name evidence="13" type="ORF">PGLA2088_LOCUS26639</name>
</gene>
<evidence type="ECO:0000259" key="11">
    <source>
        <dbReference type="PROSITE" id="PS52002"/>
    </source>
</evidence>
<dbReference type="Gene3D" id="3.30.1370.10">
    <property type="entry name" value="K Homology domain, type 1"/>
    <property type="match status" value="1"/>
</dbReference>
<accession>A0A813HZ02</accession>
<dbReference type="InterPro" id="IPR036612">
    <property type="entry name" value="KH_dom_type_1_sf"/>
</dbReference>
<comment type="similarity">
    <text evidence="2">Belongs to the snRNP Sm proteins family.</text>
</comment>
<feature type="region of interest" description="Disordered" evidence="10">
    <location>
        <begin position="180"/>
        <end position="256"/>
    </location>
</feature>
<dbReference type="GO" id="GO:0000398">
    <property type="term" value="P:mRNA splicing, via spliceosome"/>
    <property type="evidence" value="ECO:0007669"/>
    <property type="project" value="InterPro"/>
</dbReference>
<keyword evidence="5 9" id="KW-0694">RNA-binding</keyword>
<dbReference type="GO" id="GO:0005681">
    <property type="term" value="C:spliceosomal complex"/>
    <property type="evidence" value="ECO:0007669"/>
    <property type="project" value="UniProtKB-KW"/>
</dbReference>
<evidence type="ECO:0000256" key="5">
    <source>
        <dbReference type="ARBA" id="ARBA00022884"/>
    </source>
</evidence>
<evidence type="ECO:0000256" key="7">
    <source>
        <dbReference type="ARBA" id="ARBA00023242"/>
    </source>
</evidence>
<evidence type="ECO:0000313" key="12">
    <source>
        <dbReference type="EMBL" id="CAE8642674.1"/>
    </source>
</evidence>
<organism evidence="12 14">
    <name type="scientific">Polarella glacialis</name>
    <name type="common">Dinoflagellate</name>
    <dbReference type="NCBI Taxonomy" id="89957"/>
    <lineage>
        <taxon>Eukaryota</taxon>
        <taxon>Sar</taxon>
        <taxon>Alveolata</taxon>
        <taxon>Dinophyceae</taxon>
        <taxon>Suessiales</taxon>
        <taxon>Suessiaceae</taxon>
        <taxon>Polarella</taxon>
    </lineage>
</organism>
<dbReference type="InterPro" id="IPR004088">
    <property type="entry name" value="KH_dom_type_1"/>
</dbReference>
<feature type="compositionally biased region" description="Low complexity" evidence="10">
    <location>
        <begin position="235"/>
        <end position="244"/>
    </location>
</feature>
<keyword evidence="7" id="KW-0539">Nucleus</keyword>
<dbReference type="PROSITE" id="PS52002">
    <property type="entry name" value="SM"/>
    <property type="match status" value="1"/>
</dbReference>
<dbReference type="CDD" id="cd01723">
    <property type="entry name" value="LSm4"/>
    <property type="match status" value="1"/>
</dbReference>
<evidence type="ECO:0000256" key="10">
    <source>
        <dbReference type="SAM" id="MobiDB-lite"/>
    </source>
</evidence>
<keyword evidence="4" id="KW-0747">Spliceosome</keyword>
<dbReference type="Proteomes" id="UP000626109">
    <property type="component" value="Unassembled WGS sequence"/>
</dbReference>
<comment type="subcellular location">
    <subcellularLocation>
        <location evidence="1">Nucleus</location>
    </subcellularLocation>
</comment>
<dbReference type="Gene3D" id="2.30.30.100">
    <property type="match status" value="1"/>
</dbReference>
<dbReference type="InterPro" id="IPR001163">
    <property type="entry name" value="Sm_dom_euk/arc"/>
</dbReference>
<dbReference type="InterPro" id="IPR027141">
    <property type="entry name" value="LSm4/Sm_D1/D3"/>
</dbReference>
<evidence type="ECO:0000256" key="2">
    <source>
        <dbReference type="ARBA" id="ARBA00006850"/>
    </source>
</evidence>
<keyword evidence="6" id="KW-0508">mRNA splicing</keyword>
<dbReference type="SUPFAM" id="SSF54791">
    <property type="entry name" value="Eukaryotic type KH-domain (KH-domain type I)"/>
    <property type="match status" value="1"/>
</dbReference>
<dbReference type="GO" id="GO:0003723">
    <property type="term" value="F:RNA binding"/>
    <property type="evidence" value="ECO:0007669"/>
    <property type="project" value="UniProtKB-UniRule"/>
</dbReference>
<dbReference type="Proteomes" id="UP000654075">
    <property type="component" value="Unassembled WGS sequence"/>
</dbReference>
<proteinExistence type="inferred from homology"/>
<dbReference type="CDD" id="cd00105">
    <property type="entry name" value="KH-I"/>
    <property type="match status" value="1"/>
</dbReference>
<evidence type="ECO:0000256" key="1">
    <source>
        <dbReference type="ARBA" id="ARBA00004123"/>
    </source>
</evidence>
<evidence type="ECO:0000313" key="13">
    <source>
        <dbReference type="EMBL" id="CAE8689815.1"/>
    </source>
</evidence>
<feature type="region of interest" description="Disordered" evidence="10">
    <location>
        <begin position="88"/>
        <end position="111"/>
    </location>
</feature>
<evidence type="ECO:0000256" key="6">
    <source>
        <dbReference type="ARBA" id="ARBA00023187"/>
    </source>
</evidence>
<sequence>MVLPQAVLRAAVRGPALVELKNGDSYSGTLAAVDNLMNIRLEDAVFTPRSEHKFERLKECTIRGQFVKFVRFPDDILDRLTVRQEASSSSASRWKGRGKASGKGVPENGRTVTVPASMIGAIIGRGGDTIKRISTDSGARIEVSKDQLETFDDRAIFLSGSIECVERAADMIAAFVRDRAGGGRSRQQPHPQDRQGSGKGQAQHLAQAGDGRGRGCGGWAGGKGGGRKGGGDPFGKGIQQQQQQPMPAAVGQIFQL</sequence>
<dbReference type="SMART" id="SM00651">
    <property type="entry name" value="Sm"/>
    <property type="match status" value="1"/>
</dbReference>
<keyword evidence="8" id="KW-0687">Ribonucleoprotein</keyword>
<protein>
    <recommendedName>
        <fullName evidence="11">Sm domain-containing protein</fullName>
    </recommendedName>
</protein>
<evidence type="ECO:0000256" key="3">
    <source>
        <dbReference type="ARBA" id="ARBA00022664"/>
    </source>
</evidence>
<dbReference type="GO" id="GO:0000956">
    <property type="term" value="P:nuclear-transcribed mRNA catabolic process"/>
    <property type="evidence" value="ECO:0007669"/>
    <property type="project" value="InterPro"/>
</dbReference>
<dbReference type="EMBL" id="CAJNNW010027137">
    <property type="protein sequence ID" value="CAE8689815.1"/>
    <property type="molecule type" value="Genomic_DNA"/>
</dbReference>
<dbReference type="AlphaFoldDB" id="A0A813HZ02"/>
<feature type="compositionally biased region" description="Gly residues" evidence="10">
    <location>
        <begin position="214"/>
        <end position="234"/>
    </location>
</feature>
<name>A0A813HZ02_POLGL</name>
<dbReference type="InterPro" id="IPR047575">
    <property type="entry name" value="Sm"/>
</dbReference>
<dbReference type="SMART" id="SM00322">
    <property type="entry name" value="KH"/>
    <property type="match status" value="1"/>
</dbReference>
<dbReference type="Pfam" id="PF00013">
    <property type="entry name" value="KH_1"/>
    <property type="match status" value="1"/>
</dbReference>
<keyword evidence="14" id="KW-1185">Reference proteome</keyword>
<dbReference type="SUPFAM" id="SSF50182">
    <property type="entry name" value="Sm-like ribonucleoproteins"/>
    <property type="match status" value="1"/>
</dbReference>
<evidence type="ECO:0000256" key="8">
    <source>
        <dbReference type="ARBA" id="ARBA00023274"/>
    </source>
</evidence>
<dbReference type="InterPro" id="IPR034101">
    <property type="entry name" value="Lsm4"/>
</dbReference>
<dbReference type="EMBL" id="CAJNNV010033190">
    <property type="protein sequence ID" value="CAE8642674.1"/>
    <property type="molecule type" value="Genomic_DNA"/>
</dbReference>
<dbReference type="PANTHER" id="PTHR23338">
    <property type="entry name" value="SMALL NUCLEAR RIBONUCLEOPROTEIN SM"/>
    <property type="match status" value="1"/>
</dbReference>
<dbReference type="OrthoDB" id="747253at2759"/>
<dbReference type="InterPro" id="IPR004087">
    <property type="entry name" value="KH_dom"/>
</dbReference>
<evidence type="ECO:0000256" key="4">
    <source>
        <dbReference type="ARBA" id="ARBA00022728"/>
    </source>
</evidence>
<feature type="domain" description="Sm" evidence="11">
    <location>
        <begin position="3"/>
        <end position="76"/>
    </location>
</feature>
<dbReference type="InterPro" id="IPR010920">
    <property type="entry name" value="LSM_dom_sf"/>
</dbReference>
<comment type="caution">
    <text evidence="12">The sequence shown here is derived from an EMBL/GenBank/DDBJ whole genome shotgun (WGS) entry which is preliminary data.</text>
</comment>
<dbReference type="Pfam" id="PF01423">
    <property type="entry name" value="LSM"/>
    <property type="match status" value="1"/>
</dbReference>